<sequence length="114" mass="13118">MQSEVVKIPALIRFLVVVSWKFHLLMCLQDNIKGVLFHLHMKVSIPGVCGIKIKQGYPLKDLKFRGSLRILFLVGQRQKSHCSSQQFHLLDQVLLARFMEGCLPLHIQQGPWGR</sequence>
<evidence type="ECO:0000313" key="1">
    <source>
        <dbReference type="EMBL" id="VFU58623.1"/>
    </source>
</evidence>
<gene>
    <name evidence="1" type="ORF">SVIM_LOCUS428896</name>
</gene>
<dbReference type="EMBL" id="CAADRP010001996">
    <property type="protein sequence ID" value="VFU58623.1"/>
    <property type="molecule type" value="Genomic_DNA"/>
</dbReference>
<reference evidence="1" key="1">
    <citation type="submission" date="2019-03" db="EMBL/GenBank/DDBJ databases">
        <authorList>
            <person name="Mank J."/>
            <person name="Almeida P."/>
        </authorList>
    </citation>
    <scope>NUCLEOTIDE SEQUENCE</scope>
    <source>
        <strain evidence="1">78183</strain>
    </source>
</reference>
<accession>A0A6N2MYS9</accession>
<proteinExistence type="predicted"/>
<dbReference type="AlphaFoldDB" id="A0A6N2MYS9"/>
<organism evidence="1">
    <name type="scientific">Salix viminalis</name>
    <name type="common">Common osier</name>
    <name type="synonym">Basket willow</name>
    <dbReference type="NCBI Taxonomy" id="40686"/>
    <lineage>
        <taxon>Eukaryota</taxon>
        <taxon>Viridiplantae</taxon>
        <taxon>Streptophyta</taxon>
        <taxon>Embryophyta</taxon>
        <taxon>Tracheophyta</taxon>
        <taxon>Spermatophyta</taxon>
        <taxon>Magnoliopsida</taxon>
        <taxon>eudicotyledons</taxon>
        <taxon>Gunneridae</taxon>
        <taxon>Pentapetalae</taxon>
        <taxon>rosids</taxon>
        <taxon>fabids</taxon>
        <taxon>Malpighiales</taxon>
        <taxon>Salicaceae</taxon>
        <taxon>Saliceae</taxon>
        <taxon>Salix</taxon>
    </lineage>
</organism>
<protein>
    <submittedName>
        <fullName evidence="1">Uncharacterized protein</fullName>
    </submittedName>
</protein>
<name>A0A6N2MYS9_SALVM</name>